<evidence type="ECO:0000256" key="8">
    <source>
        <dbReference type="ARBA" id="ARBA00049934"/>
    </source>
</evidence>
<evidence type="ECO:0000259" key="9">
    <source>
        <dbReference type="SMART" id="SM00790"/>
    </source>
</evidence>
<dbReference type="EC" id="1.2.7.5" evidence="10"/>
<dbReference type="InterPro" id="IPR013985">
    <property type="entry name" value="Ald_Fedxn_OxRdtase_dom3"/>
</dbReference>
<dbReference type="InterPro" id="IPR013983">
    <property type="entry name" value="Ald_Fedxn_OxRdtase_N"/>
</dbReference>
<comment type="caution">
    <text evidence="10">The sequence shown here is derived from an EMBL/GenBank/DDBJ whole genome shotgun (WGS) entry which is preliminary data.</text>
</comment>
<dbReference type="PANTHER" id="PTHR30038:SF0">
    <property type="entry name" value="TUNGSTEN-CONTAINING ALDEHYDE FERREDOXIN OXIDOREDUCTASE"/>
    <property type="match status" value="1"/>
</dbReference>
<evidence type="ECO:0000256" key="2">
    <source>
        <dbReference type="ARBA" id="ARBA00011032"/>
    </source>
</evidence>
<dbReference type="Pfam" id="PF02730">
    <property type="entry name" value="AFOR_N"/>
    <property type="match status" value="1"/>
</dbReference>
<dbReference type="Gene3D" id="1.10.599.10">
    <property type="entry name" value="Aldehyde Ferredoxin Oxidoreductase Protein, subunit A, domain 3"/>
    <property type="match status" value="1"/>
</dbReference>
<comment type="cofactor">
    <cofactor evidence="8">
        <name>tungstopterin</name>
        <dbReference type="ChEBI" id="CHEBI:30402"/>
    </cofactor>
</comment>
<dbReference type="GO" id="GO:0051539">
    <property type="term" value="F:4 iron, 4 sulfur cluster binding"/>
    <property type="evidence" value="ECO:0007669"/>
    <property type="project" value="UniProtKB-KW"/>
</dbReference>
<dbReference type="GO" id="GO:0033726">
    <property type="term" value="F:aldehyde ferredoxin oxidoreductase activity"/>
    <property type="evidence" value="ECO:0007669"/>
    <property type="project" value="UniProtKB-EC"/>
</dbReference>
<keyword evidence="7" id="KW-0411">Iron-sulfur</keyword>
<name>A0A4T9TJN5_9ACTN</name>
<keyword evidence="11" id="KW-1185">Reference proteome</keyword>
<dbReference type="RefSeq" id="WP_136845146.1">
    <property type="nucleotide sequence ID" value="NZ_SSTM01000001.1"/>
</dbReference>
<dbReference type="InterPro" id="IPR036503">
    <property type="entry name" value="Ald_Fedxn_OxRdtase_N_sf"/>
</dbReference>
<sequence>MADEKSYGWAGKILRVNLTTGAITTEPTEPYKDYIGGMGIANKIMYDEVPAGTDPFAEESKIVFAVGPLTASGVPLAGRTTISFLSTYTTDNQVVDAHTGGMLGANIKKAGYDGIILEGMSETPVYLCIKNDNVEIKPADFLWGQGTRATAEALNRLEGNSACVASIGQAGENLVPYACLINSRNHSAGAGLGAIMGSKKLKALVVEGTGPVNVADPQAVADLSDYMLREIVGSNNNHVVPSTQQEWAEYYDAGSRWTAQKGASWELAEGGAIESGEPKPGEINTVGYRCLKSLKDEGPEALKYTIKMDGCHSCPIHCYSDMRVPASKAAGGYEITGNTCVPNFPFTNYMIKILGDKTTVEALSDDALVWDQVTGSTMDDLGLWCNYGQIYRDIAHCYATGVFERVLPAEEYAMFDWDAFANNDPTIVPALLHHIAANDNEMAYVAYGPLVWTERWNDPEWWNDPASTLINVRGWPVHHAHECFAQVGLLYNMMFNRDDMIHSAVNFQGCGLPLELKQQIAEEVWGGADAIDKDKNYTPMNEHKANFAWWSIVTDVLHDSLTLCNWVWPMTMSPTAARDYRGDLDLEAKFFKAVTGQDVTTDDLYKAGAKIMTLQRANTVRSMKGADGQMGSIEMRAIHDVPTEWPFTQDPDKQPFTEGTIKQDKEDFQNGLTMLYRCFGWDEEKGCPTVECLEYYDMPDVKEELASLSLLP</sequence>
<organism evidence="10 11">
    <name type="scientific">Parvibacter caecicola</name>
    <dbReference type="NCBI Taxonomy" id="747645"/>
    <lineage>
        <taxon>Bacteria</taxon>
        <taxon>Bacillati</taxon>
        <taxon>Actinomycetota</taxon>
        <taxon>Coriobacteriia</taxon>
        <taxon>Coriobacteriales</taxon>
        <taxon>Coriobacteriaceae</taxon>
        <taxon>Parvibacter</taxon>
    </lineage>
</organism>
<dbReference type="EMBL" id="SSTM01000001">
    <property type="protein sequence ID" value="TJW12163.1"/>
    <property type="molecule type" value="Genomic_DNA"/>
</dbReference>
<dbReference type="SUPFAM" id="SSF48310">
    <property type="entry name" value="Aldehyde ferredoxin oxidoreductase, C-terminal domains"/>
    <property type="match status" value="1"/>
</dbReference>
<evidence type="ECO:0000256" key="6">
    <source>
        <dbReference type="ARBA" id="ARBA00023004"/>
    </source>
</evidence>
<evidence type="ECO:0000313" key="11">
    <source>
        <dbReference type="Proteomes" id="UP000309454"/>
    </source>
</evidence>
<dbReference type="InterPro" id="IPR036021">
    <property type="entry name" value="Tungsten_al_ferr_oxy-like_C"/>
</dbReference>
<accession>A0A4T9TJN5</accession>
<dbReference type="InterPro" id="IPR013984">
    <property type="entry name" value="Ald_Fedxn_OxRdtase_dom2"/>
</dbReference>
<comment type="cofactor">
    <cofactor evidence="1">
        <name>[4Fe-4S] cluster</name>
        <dbReference type="ChEBI" id="CHEBI:49883"/>
    </cofactor>
</comment>
<dbReference type="Gene3D" id="1.10.569.10">
    <property type="entry name" value="Aldehyde Ferredoxin Oxidoreductase Protein, subunit A, domain 2"/>
    <property type="match status" value="1"/>
</dbReference>
<feature type="domain" description="Aldehyde ferredoxin oxidoreductase N-terminal" evidence="9">
    <location>
        <begin position="9"/>
        <end position="210"/>
    </location>
</feature>
<dbReference type="SUPFAM" id="SSF56228">
    <property type="entry name" value="Aldehyde ferredoxin oxidoreductase, N-terminal domain"/>
    <property type="match status" value="1"/>
</dbReference>
<proteinExistence type="inferred from homology"/>
<dbReference type="NCBIfam" id="NF007354">
    <property type="entry name" value="PRK09849.1"/>
    <property type="match status" value="1"/>
</dbReference>
<dbReference type="Proteomes" id="UP000309454">
    <property type="component" value="Unassembled WGS sequence"/>
</dbReference>
<dbReference type="PANTHER" id="PTHR30038">
    <property type="entry name" value="ALDEHYDE FERREDOXIN OXIDOREDUCTASE"/>
    <property type="match status" value="1"/>
</dbReference>
<evidence type="ECO:0000256" key="7">
    <source>
        <dbReference type="ARBA" id="ARBA00023014"/>
    </source>
</evidence>
<dbReference type="Gene3D" id="3.60.9.10">
    <property type="entry name" value="Aldehyde ferredoxin oxidoreductase, N-terminal domain"/>
    <property type="match status" value="1"/>
</dbReference>
<evidence type="ECO:0000256" key="5">
    <source>
        <dbReference type="ARBA" id="ARBA00023002"/>
    </source>
</evidence>
<evidence type="ECO:0000313" key="10">
    <source>
        <dbReference type="EMBL" id="TJW12163.1"/>
    </source>
</evidence>
<dbReference type="SMART" id="SM00790">
    <property type="entry name" value="AFOR_N"/>
    <property type="match status" value="1"/>
</dbReference>
<protein>
    <submittedName>
        <fullName evidence="10">Aldehyde ferredoxin oxidoreductase</fullName>
        <ecNumber evidence="10">1.2.7.5</ecNumber>
    </submittedName>
</protein>
<dbReference type="AlphaFoldDB" id="A0A4T9TJN5"/>
<dbReference type="OrthoDB" id="9763894at2"/>
<keyword evidence="3" id="KW-0004">4Fe-4S</keyword>
<evidence type="ECO:0000256" key="4">
    <source>
        <dbReference type="ARBA" id="ARBA00022723"/>
    </source>
</evidence>
<keyword evidence="6" id="KW-0408">Iron</keyword>
<evidence type="ECO:0000256" key="1">
    <source>
        <dbReference type="ARBA" id="ARBA00001966"/>
    </source>
</evidence>
<dbReference type="GO" id="GO:0009055">
    <property type="term" value="F:electron transfer activity"/>
    <property type="evidence" value="ECO:0007669"/>
    <property type="project" value="InterPro"/>
</dbReference>
<reference evidence="10 11" key="1">
    <citation type="submission" date="2019-04" db="EMBL/GenBank/DDBJ databases">
        <title>Microbes associate with the intestines of laboratory mice.</title>
        <authorList>
            <person name="Navarre W."/>
            <person name="Wong E."/>
            <person name="Huang K.C."/>
            <person name="Tropini C."/>
            <person name="Ng K."/>
            <person name="Yu B."/>
        </authorList>
    </citation>
    <scope>NUCLEOTIDE SEQUENCE [LARGE SCALE GENOMIC DNA]</scope>
    <source>
        <strain evidence="10 11">NM48_B13</strain>
    </source>
</reference>
<comment type="similarity">
    <text evidence="2">Belongs to the AOR/FOR family.</text>
</comment>
<evidence type="ECO:0000256" key="3">
    <source>
        <dbReference type="ARBA" id="ARBA00022485"/>
    </source>
</evidence>
<gene>
    <name evidence="10" type="ORF">E5982_00700</name>
</gene>
<dbReference type="Pfam" id="PF01314">
    <property type="entry name" value="AFOR_C"/>
    <property type="match status" value="1"/>
</dbReference>
<keyword evidence="5 10" id="KW-0560">Oxidoreductase</keyword>
<dbReference type="InterPro" id="IPR001203">
    <property type="entry name" value="OxRdtase_Ald_Fedxn_C"/>
</dbReference>
<dbReference type="InterPro" id="IPR051919">
    <property type="entry name" value="W-dependent_AOR"/>
</dbReference>
<keyword evidence="4" id="KW-0479">Metal-binding</keyword>
<dbReference type="GO" id="GO:0046872">
    <property type="term" value="F:metal ion binding"/>
    <property type="evidence" value="ECO:0007669"/>
    <property type="project" value="UniProtKB-KW"/>
</dbReference>